<keyword evidence="10" id="KW-0812">Transmembrane</keyword>
<dbReference type="GO" id="GO:0071972">
    <property type="term" value="F:peptidoglycan L,D-transpeptidase activity"/>
    <property type="evidence" value="ECO:0007669"/>
    <property type="project" value="TreeGrafter"/>
</dbReference>
<dbReference type="eggNOG" id="COG3409">
    <property type="taxonomic scope" value="Bacteria"/>
</dbReference>
<dbReference type="PROSITE" id="PS52029">
    <property type="entry name" value="LD_TPASE"/>
    <property type="match status" value="1"/>
</dbReference>
<dbReference type="Proteomes" id="UP000000814">
    <property type="component" value="Chromosome"/>
</dbReference>
<evidence type="ECO:0000313" key="13">
    <source>
        <dbReference type="Proteomes" id="UP000000814"/>
    </source>
</evidence>
<proteinExistence type="inferred from homology"/>
<dbReference type="MEROPS" id="C82.003"/>
<sequence>MKISKFQKIIFVLILILIIEIILVIQFYKMSPTNSKLSGYNSKKKILIVVDVVSNRMCVFQDDKLLKTYTIAGGKPSTPSPIGTWTIVGKDTWGEGFGGRWMGFNVPWGKYGIHGTIFPDSIGGNTSHGCIRMRNDDVRELYKITPVGTKVIVQGGPYGNFGSYLRSIKPGDRGSDVYEVQKILREKGYYSGTPDGIYGEGMKYCIHKFQKDNNLYISDIITRKFYEKLGVDLTE</sequence>
<dbReference type="PANTHER" id="PTHR30582">
    <property type="entry name" value="L,D-TRANSPEPTIDASE"/>
    <property type="match status" value="1"/>
</dbReference>
<dbReference type="STRING" id="272562.CA_C2416"/>
<comment type="similarity">
    <text evidence="2">Belongs to the YkuD family.</text>
</comment>
<dbReference type="GO" id="GO:0008360">
    <property type="term" value="P:regulation of cell shape"/>
    <property type="evidence" value="ECO:0007669"/>
    <property type="project" value="UniProtKB-UniRule"/>
</dbReference>
<protein>
    <submittedName>
        <fullName evidence="12">Uncharacterized protein, ErfK family contains peptidoglycan-binding domain</fullName>
    </submittedName>
</protein>
<gene>
    <name evidence="12" type="ordered locus">CA_C2416</name>
</gene>
<evidence type="ECO:0000256" key="1">
    <source>
        <dbReference type="ARBA" id="ARBA00004752"/>
    </source>
</evidence>
<evidence type="ECO:0000256" key="8">
    <source>
        <dbReference type="ARBA" id="ARBA00023316"/>
    </source>
</evidence>
<dbReference type="GO" id="GO:0005576">
    <property type="term" value="C:extracellular region"/>
    <property type="evidence" value="ECO:0007669"/>
    <property type="project" value="TreeGrafter"/>
</dbReference>
<evidence type="ECO:0000256" key="2">
    <source>
        <dbReference type="ARBA" id="ARBA00005992"/>
    </source>
</evidence>
<dbReference type="OrthoDB" id="9787225at2"/>
<dbReference type="Gene3D" id="2.40.440.10">
    <property type="entry name" value="L,D-transpeptidase catalytic domain-like"/>
    <property type="match status" value="1"/>
</dbReference>
<organism evidence="12 13">
    <name type="scientific">Clostridium acetobutylicum (strain ATCC 824 / DSM 792 / JCM 1419 / IAM 19013 / LMG 5710 / NBRC 13948 / NRRL B-527 / VKM B-1787 / 2291 / W)</name>
    <dbReference type="NCBI Taxonomy" id="272562"/>
    <lineage>
        <taxon>Bacteria</taxon>
        <taxon>Bacillati</taxon>
        <taxon>Bacillota</taxon>
        <taxon>Clostridia</taxon>
        <taxon>Eubacteriales</taxon>
        <taxon>Clostridiaceae</taxon>
        <taxon>Clostridium</taxon>
    </lineage>
</organism>
<dbReference type="GO" id="GO:0071555">
    <property type="term" value="P:cell wall organization"/>
    <property type="evidence" value="ECO:0007669"/>
    <property type="project" value="UniProtKB-UniRule"/>
</dbReference>
<dbReference type="PATRIC" id="fig|272562.8.peg.2614"/>
<keyword evidence="10" id="KW-1133">Transmembrane helix</keyword>
<name>Q97GF1_CLOAB</name>
<evidence type="ECO:0000256" key="6">
    <source>
        <dbReference type="ARBA" id="ARBA00022960"/>
    </source>
</evidence>
<keyword evidence="13" id="KW-1185">Reference proteome</keyword>
<evidence type="ECO:0000256" key="4">
    <source>
        <dbReference type="ARBA" id="ARBA00022679"/>
    </source>
</evidence>
<keyword evidence="7 9" id="KW-0573">Peptidoglycan synthesis</keyword>
<dbReference type="Pfam" id="PF01471">
    <property type="entry name" value="PG_binding_1"/>
    <property type="match status" value="1"/>
</dbReference>
<keyword evidence="6 9" id="KW-0133">Cell shape</keyword>
<evidence type="ECO:0000259" key="11">
    <source>
        <dbReference type="PROSITE" id="PS52029"/>
    </source>
</evidence>
<dbReference type="HOGENOM" id="CLU_092369_0_0_9"/>
<evidence type="ECO:0000256" key="7">
    <source>
        <dbReference type="ARBA" id="ARBA00022984"/>
    </source>
</evidence>
<dbReference type="eggNOG" id="COG1376">
    <property type="taxonomic scope" value="Bacteria"/>
</dbReference>
<feature type="active site" description="Proton donor/acceptor" evidence="9">
    <location>
        <position position="114"/>
    </location>
</feature>
<accession>Q97GF1</accession>
<keyword evidence="3" id="KW-0328">Glycosyltransferase</keyword>
<dbReference type="PANTHER" id="PTHR30582:SF24">
    <property type="entry name" value="L,D-TRANSPEPTIDASE ERFK_SRFK-RELATED"/>
    <property type="match status" value="1"/>
</dbReference>
<dbReference type="SUPFAM" id="SSF141523">
    <property type="entry name" value="L,D-transpeptidase catalytic domain-like"/>
    <property type="match status" value="1"/>
</dbReference>
<dbReference type="Pfam" id="PF03734">
    <property type="entry name" value="YkuD"/>
    <property type="match status" value="1"/>
</dbReference>
<dbReference type="GO" id="GO:0018104">
    <property type="term" value="P:peptidoglycan-protein cross-linking"/>
    <property type="evidence" value="ECO:0007669"/>
    <property type="project" value="TreeGrafter"/>
</dbReference>
<dbReference type="InterPro" id="IPR036365">
    <property type="entry name" value="PGBD-like_sf"/>
</dbReference>
<dbReference type="InterPro" id="IPR036366">
    <property type="entry name" value="PGBDSf"/>
</dbReference>
<dbReference type="SUPFAM" id="SSF47090">
    <property type="entry name" value="PGBD-like"/>
    <property type="match status" value="1"/>
</dbReference>
<dbReference type="PIR" id="H97197">
    <property type="entry name" value="H97197"/>
</dbReference>
<evidence type="ECO:0000256" key="3">
    <source>
        <dbReference type="ARBA" id="ARBA00022676"/>
    </source>
</evidence>
<dbReference type="AlphaFoldDB" id="Q97GF1"/>
<dbReference type="InterPro" id="IPR038063">
    <property type="entry name" value="Transpep_catalytic_dom"/>
</dbReference>
<evidence type="ECO:0000313" key="12">
    <source>
        <dbReference type="EMBL" id="AAK80371.1"/>
    </source>
</evidence>
<evidence type="ECO:0000256" key="10">
    <source>
        <dbReference type="SAM" id="Phobius"/>
    </source>
</evidence>
<reference evidence="12 13" key="1">
    <citation type="journal article" date="2001" name="J. Bacteriol.">
        <title>Genome sequence and comparative analysis of the solvent-producing bacterium Clostridium acetobutylicum.</title>
        <authorList>
            <person name="Nolling J."/>
            <person name="Breton G."/>
            <person name="Omelchenko M.V."/>
            <person name="Makarova K.S."/>
            <person name="Zeng Q."/>
            <person name="Gibson R."/>
            <person name="Lee H.M."/>
            <person name="Dubois J."/>
            <person name="Qiu D."/>
            <person name="Hitti J."/>
            <person name="Wolf Y.I."/>
            <person name="Tatusov R.L."/>
            <person name="Sabathe F."/>
            <person name="Doucette-Stamm L."/>
            <person name="Soucaille P."/>
            <person name="Daly M.J."/>
            <person name="Bennett G.N."/>
            <person name="Koonin E.V."/>
            <person name="Smith D.R."/>
        </authorList>
    </citation>
    <scope>NUCLEOTIDE SEQUENCE [LARGE SCALE GENOMIC DNA]</scope>
    <source>
        <strain evidence="13">ATCC 824 / DSM 792 / JCM 1419 / LMG 5710 / VKM B-1787</strain>
    </source>
</reference>
<keyword evidence="5" id="KW-0378">Hydrolase</keyword>
<keyword evidence="4" id="KW-0808">Transferase</keyword>
<dbReference type="KEGG" id="cac:CA_C2416"/>
<evidence type="ECO:0000256" key="5">
    <source>
        <dbReference type="ARBA" id="ARBA00022801"/>
    </source>
</evidence>
<comment type="pathway">
    <text evidence="1 9">Cell wall biogenesis; peptidoglycan biosynthesis.</text>
</comment>
<dbReference type="InterPro" id="IPR050979">
    <property type="entry name" value="LD-transpeptidase"/>
</dbReference>
<keyword evidence="8 9" id="KW-0961">Cell wall biogenesis/degradation</keyword>
<evidence type="ECO:0000256" key="9">
    <source>
        <dbReference type="PROSITE-ProRule" id="PRU01373"/>
    </source>
</evidence>
<feature type="active site" description="Nucleophile" evidence="9">
    <location>
        <position position="130"/>
    </location>
</feature>
<dbReference type="UniPathway" id="UPA00219"/>
<dbReference type="InterPro" id="IPR005490">
    <property type="entry name" value="LD_TPept_cat_dom"/>
</dbReference>
<feature type="domain" description="L,D-TPase catalytic" evidence="11">
    <location>
        <begin position="46"/>
        <end position="154"/>
    </location>
</feature>
<dbReference type="GO" id="GO:0016757">
    <property type="term" value="F:glycosyltransferase activity"/>
    <property type="evidence" value="ECO:0007669"/>
    <property type="project" value="UniProtKB-KW"/>
</dbReference>
<dbReference type="InterPro" id="IPR002477">
    <property type="entry name" value="Peptidoglycan-bd-like"/>
</dbReference>
<dbReference type="CDD" id="cd16913">
    <property type="entry name" value="YkuD_like"/>
    <property type="match status" value="1"/>
</dbReference>
<dbReference type="EMBL" id="AE001437">
    <property type="protein sequence ID" value="AAK80371.1"/>
    <property type="molecule type" value="Genomic_DNA"/>
</dbReference>
<feature type="transmembrane region" description="Helical" evidence="10">
    <location>
        <begin position="9"/>
        <end position="28"/>
    </location>
</feature>
<dbReference type="Gene3D" id="1.10.101.10">
    <property type="entry name" value="PGBD-like superfamily/PGBD"/>
    <property type="match status" value="1"/>
</dbReference>
<keyword evidence="10" id="KW-0472">Membrane</keyword>